<keyword evidence="10" id="KW-1185">Reference proteome</keyword>
<dbReference type="EMBL" id="JBHTLD010000164">
    <property type="protein sequence ID" value="MFD1187681.1"/>
    <property type="molecule type" value="Genomic_DNA"/>
</dbReference>
<dbReference type="SMART" id="SM00388">
    <property type="entry name" value="HisKA"/>
    <property type="match status" value="1"/>
</dbReference>
<evidence type="ECO:0000256" key="4">
    <source>
        <dbReference type="ARBA" id="ARBA00022679"/>
    </source>
</evidence>
<evidence type="ECO:0000259" key="7">
    <source>
        <dbReference type="SMART" id="SM00387"/>
    </source>
</evidence>
<dbReference type="PRINTS" id="PR00344">
    <property type="entry name" value="BCTRLSENSOR"/>
</dbReference>
<dbReference type="InterPro" id="IPR013767">
    <property type="entry name" value="PAS_fold"/>
</dbReference>
<dbReference type="RefSeq" id="WP_377529747.1">
    <property type="nucleotide sequence ID" value="NZ_JBHTLD010000164.1"/>
</dbReference>
<evidence type="ECO:0000256" key="1">
    <source>
        <dbReference type="ARBA" id="ARBA00000085"/>
    </source>
</evidence>
<protein>
    <recommendedName>
        <fullName evidence="2">histidine kinase</fullName>
        <ecNumber evidence="2">2.7.13.3</ecNumber>
    </recommendedName>
</protein>
<dbReference type="PANTHER" id="PTHR43304">
    <property type="entry name" value="PHYTOCHROME-LIKE PROTEIN CPH1"/>
    <property type="match status" value="1"/>
</dbReference>
<dbReference type="InterPro" id="IPR036097">
    <property type="entry name" value="HisK_dim/P_sf"/>
</dbReference>
<dbReference type="Pfam" id="PF08448">
    <property type="entry name" value="PAS_4"/>
    <property type="match status" value="2"/>
</dbReference>
<dbReference type="InterPro" id="IPR001610">
    <property type="entry name" value="PAC"/>
</dbReference>
<dbReference type="SUPFAM" id="SSF55874">
    <property type="entry name" value="ATPase domain of HSP90 chaperone/DNA topoisomerase II/histidine kinase"/>
    <property type="match status" value="1"/>
</dbReference>
<dbReference type="SMART" id="SM00086">
    <property type="entry name" value="PAC"/>
    <property type="match status" value="5"/>
</dbReference>
<feature type="domain" description="Histidine kinase/HSP90-like ATPase" evidence="7">
    <location>
        <begin position="861"/>
        <end position="970"/>
    </location>
</feature>
<evidence type="ECO:0000256" key="3">
    <source>
        <dbReference type="ARBA" id="ARBA00022553"/>
    </source>
</evidence>
<evidence type="ECO:0000256" key="2">
    <source>
        <dbReference type="ARBA" id="ARBA00012438"/>
    </source>
</evidence>
<accession>A0ABW3SU62</accession>
<keyword evidence="3" id="KW-0597">Phosphoprotein</keyword>
<dbReference type="InterPro" id="IPR003661">
    <property type="entry name" value="HisK_dim/P_dom"/>
</dbReference>
<feature type="domain" description="PAS" evidence="6">
    <location>
        <begin position="615"/>
        <end position="683"/>
    </location>
</feature>
<feature type="domain" description="Signal transduction histidine kinase dimerisation/phosphoacceptor" evidence="8">
    <location>
        <begin position="750"/>
        <end position="816"/>
    </location>
</feature>
<dbReference type="InterPro" id="IPR036890">
    <property type="entry name" value="HATPase_C_sf"/>
</dbReference>
<dbReference type="EC" id="2.7.13.3" evidence="2"/>
<dbReference type="InterPro" id="IPR035965">
    <property type="entry name" value="PAS-like_dom_sf"/>
</dbReference>
<dbReference type="Pfam" id="PF00989">
    <property type="entry name" value="PAS"/>
    <property type="match status" value="1"/>
</dbReference>
<dbReference type="CDD" id="cd00082">
    <property type="entry name" value="HisKA"/>
    <property type="match status" value="1"/>
</dbReference>
<dbReference type="InterPro" id="IPR052162">
    <property type="entry name" value="Sensor_kinase/Photoreceptor"/>
</dbReference>
<dbReference type="InterPro" id="IPR000014">
    <property type="entry name" value="PAS"/>
</dbReference>
<feature type="domain" description="PAS" evidence="6">
    <location>
        <begin position="492"/>
        <end position="559"/>
    </location>
</feature>
<name>A0ABW3SU62_9BACT</name>
<dbReference type="InterPro" id="IPR003594">
    <property type="entry name" value="HATPase_dom"/>
</dbReference>
<organism evidence="9 10">
    <name type="scientific">Pontibacter rugosus</name>
    <dbReference type="NCBI Taxonomy" id="1745966"/>
    <lineage>
        <taxon>Bacteria</taxon>
        <taxon>Pseudomonadati</taxon>
        <taxon>Bacteroidota</taxon>
        <taxon>Cytophagia</taxon>
        <taxon>Cytophagales</taxon>
        <taxon>Hymenobacteraceae</taxon>
        <taxon>Pontibacter</taxon>
    </lineage>
</organism>
<feature type="domain" description="PAS" evidence="6">
    <location>
        <begin position="130"/>
        <end position="196"/>
    </location>
</feature>
<feature type="domain" description="PAS" evidence="6">
    <location>
        <begin position="256"/>
        <end position="322"/>
    </location>
</feature>
<dbReference type="Gene3D" id="3.30.565.10">
    <property type="entry name" value="Histidine kinase-like ATPase, C-terminal domain"/>
    <property type="match status" value="1"/>
</dbReference>
<feature type="domain" description="PAS" evidence="6">
    <location>
        <begin position="379"/>
        <end position="445"/>
    </location>
</feature>
<keyword evidence="5" id="KW-0418">Kinase</keyword>
<evidence type="ECO:0000313" key="10">
    <source>
        <dbReference type="Proteomes" id="UP001597094"/>
    </source>
</evidence>
<dbReference type="InterPro" id="IPR004358">
    <property type="entry name" value="Sig_transdc_His_kin-like_C"/>
</dbReference>
<dbReference type="SMART" id="SM00387">
    <property type="entry name" value="HATPase_c"/>
    <property type="match status" value="1"/>
</dbReference>
<reference evidence="10" key="1">
    <citation type="journal article" date="2019" name="Int. J. Syst. Evol. Microbiol.">
        <title>The Global Catalogue of Microorganisms (GCM) 10K type strain sequencing project: providing services to taxonomists for standard genome sequencing and annotation.</title>
        <authorList>
            <consortium name="The Broad Institute Genomics Platform"/>
            <consortium name="The Broad Institute Genome Sequencing Center for Infectious Disease"/>
            <person name="Wu L."/>
            <person name="Ma J."/>
        </authorList>
    </citation>
    <scope>NUCLEOTIDE SEQUENCE [LARGE SCALE GENOMIC DNA]</scope>
    <source>
        <strain evidence="10">JCM 31319</strain>
    </source>
</reference>
<comment type="catalytic activity">
    <reaction evidence="1">
        <text>ATP + protein L-histidine = ADP + protein N-phospho-L-histidine.</text>
        <dbReference type="EC" id="2.7.13.3"/>
    </reaction>
</comment>
<dbReference type="Pfam" id="PF08447">
    <property type="entry name" value="PAS_3"/>
    <property type="match status" value="1"/>
</dbReference>
<feature type="domain" description="PAS" evidence="6">
    <location>
        <begin position="8"/>
        <end position="74"/>
    </location>
</feature>
<dbReference type="Pfam" id="PF00512">
    <property type="entry name" value="HisKA"/>
    <property type="match status" value="1"/>
</dbReference>
<dbReference type="InterPro" id="IPR013656">
    <property type="entry name" value="PAS_4"/>
</dbReference>
<proteinExistence type="predicted"/>
<gene>
    <name evidence="9" type="ORF">ACFQ2O_15805</name>
</gene>
<dbReference type="PANTHER" id="PTHR43304:SF1">
    <property type="entry name" value="PAC DOMAIN-CONTAINING PROTEIN"/>
    <property type="match status" value="1"/>
</dbReference>
<dbReference type="NCBIfam" id="TIGR00229">
    <property type="entry name" value="sensory_box"/>
    <property type="match status" value="6"/>
</dbReference>
<dbReference type="SUPFAM" id="SSF55785">
    <property type="entry name" value="PYP-like sensor domain (PAS domain)"/>
    <property type="match status" value="6"/>
</dbReference>
<evidence type="ECO:0000313" key="9">
    <source>
        <dbReference type="EMBL" id="MFD1187681.1"/>
    </source>
</evidence>
<dbReference type="Gene3D" id="3.30.450.20">
    <property type="entry name" value="PAS domain"/>
    <property type="match status" value="6"/>
</dbReference>
<evidence type="ECO:0000256" key="5">
    <source>
        <dbReference type="ARBA" id="ARBA00022777"/>
    </source>
</evidence>
<evidence type="ECO:0000259" key="8">
    <source>
        <dbReference type="SMART" id="SM00388"/>
    </source>
</evidence>
<keyword evidence="4" id="KW-0808">Transferase</keyword>
<dbReference type="Gene3D" id="1.10.287.130">
    <property type="match status" value="1"/>
</dbReference>
<dbReference type="SUPFAM" id="SSF47384">
    <property type="entry name" value="Homodimeric domain of signal transducing histidine kinase"/>
    <property type="match status" value="1"/>
</dbReference>
<dbReference type="SMART" id="SM00091">
    <property type="entry name" value="PAS"/>
    <property type="match status" value="6"/>
</dbReference>
<dbReference type="Pfam" id="PF02518">
    <property type="entry name" value="HATPase_c"/>
    <property type="match status" value="1"/>
</dbReference>
<dbReference type="CDD" id="cd00130">
    <property type="entry name" value="PAS"/>
    <property type="match status" value="6"/>
</dbReference>
<dbReference type="Proteomes" id="UP001597094">
    <property type="component" value="Unassembled WGS sequence"/>
</dbReference>
<dbReference type="InterPro" id="IPR013655">
    <property type="entry name" value="PAS_fold_3"/>
</dbReference>
<sequence length="970" mass="110217">MRAGREISFYENMIKYSLDMICSIDRNGCFVYVSDACHSILGYAREEMEGHYYLEYIQQVEQERVRQVAEDTLAGYETTSFECSCLHKDGYLVPVLWAMVWSEDDGVAFCTGRDITEQTRAKEKLREKEDLHSAFIEHGSDMLALFDEQGTYLYNSGATLRDLGYEPESLIGRNAFEYAHPDDTHALMQNHALLLSEAGKVVKQNFRYRSATGEWRWIEATCNNQLHNPHVKALITNSRDITESRNYEQKIIESEQQFKALFDNNPEVVIIENLQGVILDINYAGELLVGLRKEDIVGQHLANFLNPEAAGICLKYLQLASEGQTLQFDVEMVHNQEMLILSITKIPVIVEGKVIKVHSVIRDITALTQSHRIVREQAKKLNTILGSIKDAFCILDKNWIYTYTNSEFEKLLGVYQRDMIGENIWDHMPGGTNSVYYQHYSYAMESGKTVSFEVYSPELKLWLHLKAFPSEEGLLIYFNDITDKVEVRQELEKLSLVASKTTNGIIITDVDGVAEWVNEGFTNLTGYTFAETVGVKVRSLIHGEETDQRIAATIEEKRRQGVPCTEEILIYNKAGEKRWVLLDCSPVRDDAGNITRSILIQTDITDKVKSQKELEKLSLVASNTTNGVIITDPERRIEWVNKGFVTLTGYSLEDAKGKRPSELLHNPRATTNEFELVKDQMLRGEPVAFEKLNSRKNGEEIWLSMQVNPIFDDQGKLIQYITTQTDITALKKSELELSELTKDLYRHNRDLQQFTYIVSHNLRAPVANILGLTNMLAKLDRTTNVYDKTLDNLIVSTQRLDYILKDLNEILSIRDNKLTLEKEKVDLKSKWQQVIDSLREPLQACGGEITLDIKDGTSVNGNSAYLYSIFYNLLSNAIKYRAAERPLQIGVKLYGSTKLGTFISLTDNGTGFDMKLAGNDMFKLYKRFHASAEGRGIGLFLTKTHLEAMGGDIKVSSQVGVGTRFLLQLA</sequence>
<dbReference type="Pfam" id="PF13426">
    <property type="entry name" value="PAS_9"/>
    <property type="match status" value="2"/>
</dbReference>
<evidence type="ECO:0000259" key="6">
    <source>
        <dbReference type="SMART" id="SM00091"/>
    </source>
</evidence>
<comment type="caution">
    <text evidence="9">The sequence shown here is derived from an EMBL/GenBank/DDBJ whole genome shotgun (WGS) entry which is preliminary data.</text>
</comment>